<dbReference type="EMBL" id="BAAAQM010000005">
    <property type="protein sequence ID" value="GAA1959052.1"/>
    <property type="molecule type" value="Genomic_DNA"/>
</dbReference>
<comment type="caution">
    <text evidence="2">The sequence shown here is derived from an EMBL/GenBank/DDBJ whole genome shotgun (WGS) entry which is preliminary data.</text>
</comment>
<keyword evidence="3" id="KW-1185">Reference proteome</keyword>
<evidence type="ECO:0000313" key="2">
    <source>
        <dbReference type="EMBL" id="GAA1959052.1"/>
    </source>
</evidence>
<sequence>MRTRPILAASGSALLFACGGTVAHAGDGGGGGLGRLGGVGTVGAALPASGTAFSVVEDGDMVMECDGVVHRFEVRGAGRLRVGNRIAGATPTAVVSTDAEQLTGYDADLGTVTVTEKAPVLGEIVAPAEGRPYPAAESFAQDLTVAMEHSPCRGGRPAAYASKTAFPLLNTDLTAFPPRNAVYLLTDPVELVDVTDPSAPSFTLTAFPVTVSRTV</sequence>
<dbReference type="RefSeq" id="WP_344656107.1">
    <property type="nucleotide sequence ID" value="NZ_BAAAQM010000005.1"/>
</dbReference>
<keyword evidence="1" id="KW-0732">Signal</keyword>
<evidence type="ECO:0000313" key="3">
    <source>
        <dbReference type="Proteomes" id="UP001499854"/>
    </source>
</evidence>
<organism evidence="2 3">
    <name type="scientific">Catenulispora subtropica</name>
    <dbReference type="NCBI Taxonomy" id="450798"/>
    <lineage>
        <taxon>Bacteria</taxon>
        <taxon>Bacillati</taxon>
        <taxon>Actinomycetota</taxon>
        <taxon>Actinomycetes</taxon>
        <taxon>Catenulisporales</taxon>
        <taxon>Catenulisporaceae</taxon>
        <taxon>Catenulispora</taxon>
    </lineage>
</organism>
<gene>
    <name evidence="2" type="ORF">GCM10009838_14150</name>
</gene>
<reference evidence="2 3" key="1">
    <citation type="journal article" date="2019" name="Int. J. Syst. Evol. Microbiol.">
        <title>The Global Catalogue of Microorganisms (GCM) 10K type strain sequencing project: providing services to taxonomists for standard genome sequencing and annotation.</title>
        <authorList>
            <consortium name="The Broad Institute Genomics Platform"/>
            <consortium name="The Broad Institute Genome Sequencing Center for Infectious Disease"/>
            <person name="Wu L."/>
            <person name="Ma J."/>
        </authorList>
    </citation>
    <scope>NUCLEOTIDE SEQUENCE [LARGE SCALE GENOMIC DNA]</scope>
    <source>
        <strain evidence="2 3">JCM 16013</strain>
    </source>
</reference>
<name>A0ABN2QVT9_9ACTN</name>
<evidence type="ECO:0008006" key="4">
    <source>
        <dbReference type="Google" id="ProtNLM"/>
    </source>
</evidence>
<dbReference type="Proteomes" id="UP001499854">
    <property type="component" value="Unassembled WGS sequence"/>
</dbReference>
<protein>
    <recommendedName>
        <fullName evidence="4">Lipoprotein</fullName>
    </recommendedName>
</protein>
<feature type="signal peptide" evidence="1">
    <location>
        <begin position="1"/>
        <end position="25"/>
    </location>
</feature>
<feature type="chain" id="PRO_5045668360" description="Lipoprotein" evidence="1">
    <location>
        <begin position="26"/>
        <end position="215"/>
    </location>
</feature>
<dbReference type="PROSITE" id="PS51257">
    <property type="entry name" value="PROKAR_LIPOPROTEIN"/>
    <property type="match status" value="1"/>
</dbReference>
<accession>A0ABN2QVT9</accession>
<evidence type="ECO:0000256" key="1">
    <source>
        <dbReference type="SAM" id="SignalP"/>
    </source>
</evidence>
<proteinExistence type="predicted"/>